<name>A0A0B7AZ42_9EUPU</name>
<reference evidence="1" key="1">
    <citation type="submission" date="2014-12" db="EMBL/GenBank/DDBJ databases">
        <title>Insight into the proteome of Arion vulgaris.</title>
        <authorList>
            <person name="Aradska J."/>
            <person name="Bulat T."/>
            <person name="Smidak R."/>
            <person name="Sarate P."/>
            <person name="Gangsoo J."/>
            <person name="Sialana F."/>
            <person name="Bilban M."/>
            <person name="Lubec G."/>
        </authorList>
    </citation>
    <scope>NUCLEOTIDE SEQUENCE</scope>
    <source>
        <tissue evidence="1">Skin</tissue>
    </source>
</reference>
<evidence type="ECO:0000313" key="1">
    <source>
        <dbReference type="EMBL" id="CEK86339.1"/>
    </source>
</evidence>
<dbReference type="EMBL" id="HACG01039474">
    <property type="protein sequence ID" value="CEK86339.1"/>
    <property type="molecule type" value="Transcribed_RNA"/>
</dbReference>
<proteinExistence type="predicted"/>
<sequence>WMQWQIMADEDAVVLSFGDSLLRKSDLDLLTHPIGSMTKSLDSALNILKENSLIILPTG</sequence>
<dbReference type="AlphaFoldDB" id="A0A0B7AZ42"/>
<dbReference type="EMBL" id="HACG01039475">
    <property type="protein sequence ID" value="CEK86340.1"/>
    <property type="molecule type" value="Transcribed_RNA"/>
</dbReference>
<organism evidence="1">
    <name type="scientific">Arion vulgaris</name>
    <dbReference type="NCBI Taxonomy" id="1028688"/>
    <lineage>
        <taxon>Eukaryota</taxon>
        <taxon>Metazoa</taxon>
        <taxon>Spiralia</taxon>
        <taxon>Lophotrochozoa</taxon>
        <taxon>Mollusca</taxon>
        <taxon>Gastropoda</taxon>
        <taxon>Heterobranchia</taxon>
        <taxon>Euthyneura</taxon>
        <taxon>Panpulmonata</taxon>
        <taxon>Eupulmonata</taxon>
        <taxon>Stylommatophora</taxon>
        <taxon>Helicina</taxon>
        <taxon>Arionoidea</taxon>
        <taxon>Arionidae</taxon>
        <taxon>Arion</taxon>
    </lineage>
</organism>
<protein>
    <submittedName>
        <fullName evidence="1">Uncharacterized protein</fullName>
    </submittedName>
</protein>
<gene>
    <name evidence="1" type="primary">ORF153219</name>
    <name evidence="2" type="synonym">ORF153221</name>
</gene>
<evidence type="ECO:0000313" key="2">
    <source>
        <dbReference type="EMBL" id="CEK86340.1"/>
    </source>
</evidence>
<accession>A0A0B7AZ42</accession>
<feature type="non-terminal residue" evidence="1">
    <location>
        <position position="1"/>
    </location>
</feature>